<dbReference type="InterPro" id="IPR001320">
    <property type="entry name" value="Iontro_rcpt_C"/>
</dbReference>
<keyword evidence="3 5" id="KW-0732">Signal</keyword>
<protein>
    <submittedName>
        <fullName evidence="8">Polar amino acid transport system substrate-binding protein</fullName>
    </submittedName>
</protein>
<dbReference type="EMBL" id="FUYJ01000003">
    <property type="protein sequence ID" value="SKA97484.1"/>
    <property type="molecule type" value="Genomic_DNA"/>
</dbReference>
<sequence>MKKTVSALLLILVLIIAGCSNNDGGGAGTTEKSTLKNIQDKKKLVVGIAPGYFPFEMKSTEGGYVGYDIDLANAVGEWLKVDVEFKQFVFDGLVPALQTGEVDMVIAGMTIRGDRALAVGMSDPYYKTGQAIMVPAANKDVKSWEELDVKGKKIAVGVGTTGALLAKSQFKNAEVVDFEDFPLAATAMGSGQADAVVYDEPAIAVWRLEHEGQVHQVEGLLSAENLGIAVKKNDFETLQWLNSFLHGYIDSPEELESRTRWFEESDWLTKVTED</sequence>
<proteinExistence type="inferred from homology"/>
<gene>
    <name evidence="8" type="ORF">SAMN04244570_1876</name>
</gene>
<dbReference type="SUPFAM" id="SSF53850">
    <property type="entry name" value="Periplasmic binding protein-like II"/>
    <property type="match status" value="1"/>
</dbReference>
<accession>A0A1T4Y6L4</accession>
<dbReference type="GO" id="GO:0016020">
    <property type="term" value="C:membrane"/>
    <property type="evidence" value="ECO:0007669"/>
    <property type="project" value="InterPro"/>
</dbReference>
<dbReference type="PANTHER" id="PTHR35936:SF38">
    <property type="entry name" value="GLUTAMINE-BINDING PERIPLASMIC PROTEIN"/>
    <property type="match status" value="1"/>
</dbReference>
<feature type="signal peptide" evidence="5">
    <location>
        <begin position="1"/>
        <end position="22"/>
    </location>
</feature>
<dbReference type="Proteomes" id="UP000190042">
    <property type="component" value="Unassembled WGS sequence"/>
</dbReference>
<organism evidence="8 9">
    <name type="scientific">Sporosarcina newyorkensis</name>
    <dbReference type="NCBI Taxonomy" id="759851"/>
    <lineage>
        <taxon>Bacteria</taxon>
        <taxon>Bacillati</taxon>
        <taxon>Bacillota</taxon>
        <taxon>Bacilli</taxon>
        <taxon>Bacillales</taxon>
        <taxon>Caryophanaceae</taxon>
        <taxon>Sporosarcina</taxon>
    </lineage>
</organism>
<comment type="subcellular location">
    <subcellularLocation>
        <location evidence="1">Cell envelope</location>
    </subcellularLocation>
</comment>
<evidence type="ECO:0000256" key="2">
    <source>
        <dbReference type="ARBA" id="ARBA00010333"/>
    </source>
</evidence>
<reference evidence="9" key="1">
    <citation type="submission" date="2017-02" db="EMBL/GenBank/DDBJ databases">
        <authorList>
            <person name="Varghese N."/>
            <person name="Submissions S."/>
        </authorList>
    </citation>
    <scope>NUCLEOTIDE SEQUENCE [LARGE SCALE GENOMIC DNA]</scope>
    <source>
        <strain evidence="9">DSM 23966</strain>
    </source>
</reference>
<keyword evidence="9" id="KW-1185">Reference proteome</keyword>
<evidence type="ECO:0000313" key="9">
    <source>
        <dbReference type="Proteomes" id="UP000190042"/>
    </source>
</evidence>
<dbReference type="SMART" id="SM00079">
    <property type="entry name" value="PBPe"/>
    <property type="match status" value="1"/>
</dbReference>
<evidence type="ECO:0000259" key="6">
    <source>
        <dbReference type="SMART" id="SM00062"/>
    </source>
</evidence>
<dbReference type="InterPro" id="IPR001638">
    <property type="entry name" value="Solute-binding_3/MltF_N"/>
</dbReference>
<dbReference type="PANTHER" id="PTHR35936">
    <property type="entry name" value="MEMBRANE-BOUND LYTIC MUREIN TRANSGLYCOSYLASE F"/>
    <property type="match status" value="1"/>
</dbReference>
<evidence type="ECO:0000256" key="1">
    <source>
        <dbReference type="ARBA" id="ARBA00004196"/>
    </source>
</evidence>
<dbReference type="Pfam" id="PF00497">
    <property type="entry name" value="SBP_bac_3"/>
    <property type="match status" value="1"/>
</dbReference>
<name>A0A1T4Y6L4_9BACL</name>
<dbReference type="RefSeq" id="WP_078817415.1">
    <property type="nucleotide sequence ID" value="NZ_FUYJ01000003.1"/>
</dbReference>
<evidence type="ECO:0000313" key="8">
    <source>
        <dbReference type="EMBL" id="SKA97484.1"/>
    </source>
</evidence>
<feature type="chain" id="PRO_5039616868" evidence="5">
    <location>
        <begin position="23"/>
        <end position="274"/>
    </location>
</feature>
<dbReference type="PROSITE" id="PS01039">
    <property type="entry name" value="SBP_BACTERIAL_3"/>
    <property type="match status" value="1"/>
</dbReference>
<dbReference type="Gene3D" id="3.40.190.10">
    <property type="entry name" value="Periplasmic binding protein-like II"/>
    <property type="match status" value="2"/>
</dbReference>
<feature type="domain" description="Solute-binding protein family 3/N-terminal" evidence="6">
    <location>
        <begin position="43"/>
        <end position="265"/>
    </location>
</feature>
<dbReference type="GO" id="GO:0015276">
    <property type="term" value="F:ligand-gated monoatomic ion channel activity"/>
    <property type="evidence" value="ECO:0007669"/>
    <property type="project" value="InterPro"/>
</dbReference>
<dbReference type="AlphaFoldDB" id="A0A1T4Y6L4"/>
<dbReference type="InterPro" id="IPR018313">
    <property type="entry name" value="SBP_3_CS"/>
</dbReference>
<evidence type="ECO:0000259" key="7">
    <source>
        <dbReference type="SMART" id="SM00079"/>
    </source>
</evidence>
<comment type="similarity">
    <text evidence="2 4">Belongs to the bacterial solute-binding protein 3 family.</text>
</comment>
<evidence type="ECO:0000256" key="3">
    <source>
        <dbReference type="ARBA" id="ARBA00022729"/>
    </source>
</evidence>
<dbReference type="PROSITE" id="PS51257">
    <property type="entry name" value="PROKAR_LIPOPROTEIN"/>
    <property type="match status" value="1"/>
</dbReference>
<feature type="domain" description="Ionotropic glutamate receptor C-terminal" evidence="7">
    <location>
        <begin position="43"/>
        <end position="264"/>
    </location>
</feature>
<dbReference type="GO" id="GO:0030313">
    <property type="term" value="C:cell envelope"/>
    <property type="evidence" value="ECO:0007669"/>
    <property type="project" value="UniProtKB-SubCell"/>
</dbReference>
<dbReference type="SMART" id="SM00062">
    <property type="entry name" value="PBPb"/>
    <property type="match status" value="1"/>
</dbReference>
<evidence type="ECO:0000256" key="4">
    <source>
        <dbReference type="RuleBase" id="RU003744"/>
    </source>
</evidence>
<evidence type="ECO:0000256" key="5">
    <source>
        <dbReference type="SAM" id="SignalP"/>
    </source>
</evidence>